<keyword evidence="2" id="KW-1185">Reference proteome</keyword>
<dbReference type="Proteomes" id="UP001367508">
    <property type="component" value="Unassembled WGS sequence"/>
</dbReference>
<evidence type="ECO:0000313" key="2">
    <source>
        <dbReference type="Proteomes" id="UP001367508"/>
    </source>
</evidence>
<accession>A0AAN9KRH4</accession>
<reference evidence="1 2" key="1">
    <citation type="submission" date="2024-01" db="EMBL/GenBank/DDBJ databases">
        <title>The genomes of 5 underutilized Papilionoideae crops provide insights into root nodulation and disease resistanc.</title>
        <authorList>
            <person name="Jiang F."/>
        </authorList>
    </citation>
    <scope>NUCLEOTIDE SEQUENCE [LARGE SCALE GENOMIC DNA]</scope>
    <source>
        <strain evidence="1">LVBAO_FW01</strain>
        <tissue evidence="1">Leaves</tissue>
    </source>
</reference>
<protein>
    <submittedName>
        <fullName evidence="1">Uncharacterized protein</fullName>
    </submittedName>
</protein>
<organism evidence="1 2">
    <name type="scientific">Canavalia gladiata</name>
    <name type="common">Sword bean</name>
    <name type="synonym">Dolichos gladiatus</name>
    <dbReference type="NCBI Taxonomy" id="3824"/>
    <lineage>
        <taxon>Eukaryota</taxon>
        <taxon>Viridiplantae</taxon>
        <taxon>Streptophyta</taxon>
        <taxon>Embryophyta</taxon>
        <taxon>Tracheophyta</taxon>
        <taxon>Spermatophyta</taxon>
        <taxon>Magnoliopsida</taxon>
        <taxon>eudicotyledons</taxon>
        <taxon>Gunneridae</taxon>
        <taxon>Pentapetalae</taxon>
        <taxon>rosids</taxon>
        <taxon>fabids</taxon>
        <taxon>Fabales</taxon>
        <taxon>Fabaceae</taxon>
        <taxon>Papilionoideae</taxon>
        <taxon>50 kb inversion clade</taxon>
        <taxon>NPAAA clade</taxon>
        <taxon>indigoferoid/millettioid clade</taxon>
        <taxon>Phaseoleae</taxon>
        <taxon>Canavalia</taxon>
    </lineage>
</organism>
<sequence>MSLLNYRKHENESVEGETYLNVLCETSNSVTLLNNPHTEPSTIDLRQFTDRFHEPGDRTIVSGHTTYNKREQAKHEQARIRSVGLGGSYAMVMKGYKNTYRPGRGMNLLYRLREISCNSTLMNENRILDHDQNAKTASHMQ</sequence>
<proteinExistence type="predicted"/>
<comment type="caution">
    <text evidence="1">The sequence shown here is derived from an EMBL/GenBank/DDBJ whole genome shotgun (WGS) entry which is preliminary data.</text>
</comment>
<gene>
    <name evidence="1" type="ORF">VNO77_25930</name>
</gene>
<evidence type="ECO:0000313" key="1">
    <source>
        <dbReference type="EMBL" id="KAK7322545.1"/>
    </source>
</evidence>
<name>A0AAN9KRH4_CANGL</name>
<dbReference type="EMBL" id="JAYMYQ010000006">
    <property type="protein sequence ID" value="KAK7322545.1"/>
    <property type="molecule type" value="Genomic_DNA"/>
</dbReference>
<dbReference type="AlphaFoldDB" id="A0AAN9KRH4"/>